<evidence type="ECO:0008006" key="3">
    <source>
        <dbReference type="Google" id="ProtNLM"/>
    </source>
</evidence>
<sequence length="128" mass="14063">AAVQLSVIMKAVQVLFVFSMFLTAVLSSSDAHQCGQNELSPTAKSADHEKIILEDDKCAHASTLACDSCKACSPCLCKRGYIRERPGGACISDTECQQLHVQWLDDTKKTGKNHFCKIEPGHHHARKH</sequence>
<accession>A0A1B6CQ92</accession>
<evidence type="ECO:0000256" key="1">
    <source>
        <dbReference type="SAM" id="SignalP"/>
    </source>
</evidence>
<gene>
    <name evidence="2" type="ORF">g.5891</name>
</gene>
<reference evidence="2" key="1">
    <citation type="submission" date="2015-12" db="EMBL/GenBank/DDBJ databases">
        <title>De novo transcriptome assembly of four potential Pierce s Disease insect vectors from Arizona vineyards.</title>
        <authorList>
            <person name="Tassone E.E."/>
        </authorList>
    </citation>
    <scope>NUCLEOTIDE SEQUENCE</scope>
</reference>
<evidence type="ECO:0000313" key="2">
    <source>
        <dbReference type="EMBL" id="JAS15570.1"/>
    </source>
</evidence>
<feature type="signal peptide" evidence="1">
    <location>
        <begin position="1"/>
        <end position="27"/>
    </location>
</feature>
<dbReference type="AlphaFoldDB" id="A0A1B6CQ92"/>
<proteinExistence type="predicted"/>
<dbReference type="EMBL" id="GEDC01021728">
    <property type="protein sequence ID" value="JAS15570.1"/>
    <property type="molecule type" value="Transcribed_RNA"/>
</dbReference>
<keyword evidence="1" id="KW-0732">Signal</keyword>
<organism evidence="2">
    <name type="scientific">Clastoptera arizonana</name>
    <name type="common">Arizona spittle bug</name>
    <dbReference type="NCBI Taxonomy" id="38151"/>
    <lineage>
        <taxon>Eukaryota</taxon>
        <taxon>Metazoa</taxon>
        <taxon>Ecdysozoa</taxon>
        <taxon>Arthropoda</taxon>
        <taxon>Hexapoda</taxon>
        <taxon>Insecta</taxon>
        <taxon>Pterygota</taxon>
        <taxon>Neoptera</taxon>
        <taxon>Paraneoptera</taxon>
        <taxon>Hemiptera</taxon>
        <taxon>Auchenorrhyncha</taxon>
        <taxon>Cercopoidea</taxon>
        <taxon>Clastopteridae</taxon>
        <taxon>Clastoptera</taxon>
    </lineage>
</organism>
<feature type="chain" id="PRO_5008580679" description="TIL domain-containing protein" evidence="1">
    <location>
        <begin position="28"/>
        <end position="128"/>
    </location>
</feature>
<name>A0A1B6CQ92_9HEMI</name>
<protein>
    <recommendedName>
        <fullName evidence="3">TIL domain-containing protein</fullName>
    </recommendedName>
</protein>
<feature type="non-terminal residue" evidence="2">
    <location>
        <position position="1"/>
    </location>
</feature>